<gene>
    <name evidence="2" type="ORF">pdam_00005689</name>
</gene>
<feature type="non-terminal residue" evidence="2">
    <location>
        <position position="182"/>
    </location>
</feature>
<comment type="caution">
    <text evidence="2">The sequence shown here is derived from an EMBL/GenBank/DDBJ whole genome shotgun (WGS) entry which is preliminary data.</text>
</comment>
<dbReference type="EMBL" id="RCHS01000385">
    <property type="protein sequence ID" value="RMX59226.1"/>
    <property type="molecule type" value="Genomic_DNA"/>
</dbReference>
<dbReference type="Proteomes" id="UP000275408">
    <property type="component" value="Unassembled WGS sequence"/>
</dbReference>
<keyword evidence="1" id="KW-0732">Signal</keyword>
<sequence length="182" mass="21043">MHASWLTQFVFVTLKMVLDSLRVVADVFEVVVGHLCRCFSSAKRQNETKKSISLSHWTVESSYRRIRNFTNKKMGITVSALKELSKKQGRTFHVTTVSNSTGEAVVEYFSGLTDVRPDSCGFFQRMEDDNSKSVMECESWNYEGKWGWNEGRVEVKLYIHAAYVPGNYHCRVLHGYWYCDDL</sequence>
<accession>A0A3M6UZW3</accession>
<evidence type="ECO:0000313" key="2">
    <source>
        <dbReference type="EMBL" id="RMX59226.1"/>
    </source>
</evidence>
<keyword evidence="3" id="KW-1185">Reference proteome</keyword>
<reference evidence="2 3" key="1">
    <citation type="journal article" date="2018" name="Sci. Rep.">
        <title>Comparative analysis of the Pocillopora damicornis genome highlights role of immune system in coral evolution.</title>
        <authorList>
            <person name="Cunning R."/>
            <person name="Bay R.A."/>
            <person name="Gillette P."/>
            <person name="Baker A.C."/>
            <person name="Traylor-Knowles N."/>
        </authorList>
    </citation>
    <scope>NUCLEOTIDE SEQUENCE [LARGE SCALE GENOMIC DNA]</scope>
    <source>
        <strain evidence="2">RSMAS</strain>
        <tissue evidence="2">Whole animal</tissue>
    </source>
</reference>
<dbReference type="OrthoDB" id="5967842at2759"/>
<feature type="signal peptide" evidence="1">
    <location>
        <begin position="1"/>
        <end position="20"/>
    </location>
</feature>
<evidence type="ECO:0008006" key="4">
    <source>
        <dbReference type="Google" id="ProtNLM"/>
    </source>
</evidence>
<feature type="chain" id="PRO_5018215974" description="Fibrinogen C-terminal domain-containing protein" evidence="1">
    <location>
        <begin position="21"/>
        <end position="182"/>
    </location>
</feature>
<dbReference type="AlphaFoldDB" id="A0A3M6UZW3"/>
<proteinExistence type="predicted"/>
<evidence type="ECO:0000256" key="1">
    <source>
        <dbReference type="SAM" id="SignalP"/>
    </source>
</evidence>
<organism evidence="2 3">
    <name type="scientific">Pocillopora damicornis</name>
    <name type="common">Cauliflower coral</name>
    <name type="synonym">Millepora damicornis</name>
    <dbReference type="NCBI Taxonomy" id="46731"/>
    <lineage>
        <taxon>Eukaryota</taxon>
        <taxon>Metazoa</taxon>
        <taxon>Cnidaria</taxon>
        <taxon>Anthozoa</taxon>
        <taxon>Hexacorallia</taxon>
        <taxon>Scleractinia</taxon>
        <taxon>Astrocoeniina</taxon>
        <taxon>Pocilloporidae</taxon>
        <taxon>Pocillopora</taxon>
    </lineage>
</organism>
<name>A0A3M6UZW3_POCDA</name>
<protein>
    <recommendedName>
        <fullName evidence="4">Fibrinogen C-terminal domain-containing protein</fullName>
    </recommendedName>
</protein>
<evidence type="ECO:0000313" key="3">
    <source>
        <dbReference type="Proteomes" id="UP000275408"/>
    </source>
</evidence>